<proteinExistence type="predicted"/>
<keyword evidence="3" id="KW-1185">Reference proteome</keyword>
<name>A0A0M2NN26_9FIRM</name>
<evidence type="ECO:0000313" key="3">
    <source>
        <dbReference type="Proteomes" id="UP000034076"/>
    </source>
</evidence>
<gene>
    <name evidence="2" type="ORF">CHK_0707</name>
</gene>
<dbReference type="EMBL" id="LAYJ01000063">
    <property type="protein sequence ID" value="KKI51822.1"/>
    <property type="molecule type" value="Genomic_DNA"/>
</dbReference>
<protein>
    <submittedName>
        <fullName evidence="2">Phage tail length tape-measure protein</fullName>
    </submittedName>
</protein>
<accession>A0A0M2NN26</accession>
<reference evidence="2 3" key="1">
    <citation type="submission" date="2015-04" db="EMBL/GenBank/DDBJ databases">
        <title>Draft genome sequence of bacteremic isolate Catabacter hongkongensis type strain HKU16T.</title>
        <authorList>
            <person name="Lau S.K."/>
            <person name="Teng J.L."/>
            <person name="Huang Y."/>
            <person name="Curreem S.O."/>
            <person name="Tsui S.K."/>
            <person name="Woo P.C."/>
        </authorList>
    </citation>
    <scope>NUCLEOTIDE SEQUENCE [LARGE SCALE GENOMIC DNA]</scope>
    <source>
        <strain evidence="2 3">HKU16</strain>
    </source>
</reference>
<sequence length="1019" mass="108672">MQNGVVGRLLVEISADMDNLQSGLQKAKKESEQTQNTIQNGWSKAADKMNSVGNKMTLGVTAPLIAGGIAAIKYASDLQETQQKIDVVFGESAEVVKDWASTAVEQMGLAKETAMSAASTYGNMADGMGLASDTGLEMAMSLTQLSADLASFNNTSQETARIALNSVFTGETETLKQYGIVMTQTNLQQYAMSQGITKNIQSMTQAEQVQLRYNYVLANTTNAQGDFARTSDSVANQTRMAKEQFKEAAAMLGENLLPAASKVLSGVNGLLKGFNSLDKDTQSLIITLGGIAIAAGPVLKISSGMIATIQKLRKGISDLKLAKQAKDITDTAKAVADAGKAAKQTSSLVGEFGQQLTYTKGAAQGVGDTMPIVGNGAKTASSGVKSFGAAISSSLGPITLAITAVTTLAGVYVKVTEASEEYQKSADSAKTFRASTEEMTQSAMDNLAAMKAQEEQVPALISRLYELNDAETLSSAEKSELTNIVTRLNTQYEGLGLAIDSNTGKLNMNKDQLETNKDAIYKNVEALAKQEAYYDAVKTQIDAENNKAAALKKVRDAIANMVPYQRKYLEGLSDEELLTVANTDGIYNMGSALYVTNGDVRDGLAALRDYAASAEDAGEMVDYLTGSTDDETRASWANTSATKEGTEATAEMTEKVKELTEAEAAALMARKENNETLSQEEQTALDLWKSNNEERAKVLEESVKREMELQNARVEAATDANDRIKLSDQTSLVDAAKNIEENTKVVEQYTADLDYLYGRIPDTVHTYLEEAGVDQARIVSEMRESMEKGGGEIAQRFVDAYLAALQAGKSPAEAEAIALGDTTDAGVGKGLDNGQAATNAAEAEIKDIKGTMQSAIGVAGFETDGMNIASAIARGLSRARSQIYDVVDQITDTIKAKFSINVTATATGSGASVKAYDVGGYFTKPQFIQIAEKRPEFVGAADDLESFVSKAVNNAFVGVNPAVLQAVPLPQVTNNQSGDTINFSPQITFHAQKITDAEMKRATQYIKREFAKVTGGRMS</sequence>
<evidence type="ECO:0000256" key="1">
    <source>
        <dbReference type="SAM" id="Coils"/>
    </source>
</evidence>
<feature type="coiled-coil region" evidence="1">
    <location>
        <begin position="510"/>
        <end position="554"/>
    </location>
</feature>
<dbReference type="PATRIC" id="fig|270498.16.peg.2391"/>
<dbReference type="STRING" id="270498.CHK_0707"/>
<dbReference type="Proteomes" id="UP000034076">
    <property type="component" value="Unassembled WGS sequence"/>
</dbReference>
<evidence type="ECO:0000313" key="2">
    <source>
        <dbReference type="EMBL" id="KKI51822.1"/>
    </source>
</evidence>
<dbReference type="AlphaFoldDB" id="A0A0M2NN26"/>
<comment type="caution">
    <text evidence="2">The sequence shown here is derived from an EMBL/GenBank/DDBJ whole genome shotgun (WGS) entry which is preliminary data.</text>
</comment>
<organism evidence="2 3">
    <name type="scientific">Christensenella hongkongensis</name>
    <dbReference type="NCBI Taxonomy" id="270498"/>
    <lineage>
        <taxon>Bacteria</taxon>
        <taxon>Bacillati</taxon>
        <taxon>Bacillota</taxon>
        <taxon>Clostridia</taxon>
        <taxon>Christensenellales</taxon>
        <taxon>Christensenellaceae</taxon>
        <taxon>Christensenella</taxon>
    </lineage>
</organism>
<keyword evidence="1" id="KW-0175">Coiled coil</keyword>
<feature type="coiled-coil region" evidence="1">
    <location>
        <begin position="10"/>
        <end position="37"/>
    </location>
</feature>